<dbReference type="InterPro" id="IPR005914">
    <property type="entry name" value="Acac_CoA_synth"/>
</dbReference>
<evidence type="ECO:0000256" key="2">
    <source>
        <dbReference type="ARBA" id="ARBA00022598"/>
    </source>
</evidence>
<accession>A0ABZ2U6G7</accession>
<dbReference type="SUPFAM" id="SSF56801">
    <property type="entry name" value="Acetyl-CoA synthetase-like"/>
    <property type="match status" value="1"/>
</dbReference>
<evidence type="ECO:0000259" key="6">
    <source>
        <dbReference type="Pfam" id="PF13193"/>
    </source>
</evidence>
<dbReference type="Gene3D" id="3.40.50.12780">
    <property type="entry name" value="N-terminal domain of ligase-like"/>
    <property type="match status" value="1"/>
</dbReference>
<dbReference type="PANTHER" id="PTHR42921:SF1">
    <property type="entry name" value="ACETOACETYL-COA SYNTHETASE"/>
    <property type="match status" value="1"/>
</dbReference>
<dbReference type="NCBIfam" id="TIGR01217">
    <property type="entry name" value="ac_ac_CoA_syn"/>
    <property type="match status" value="1"/>
</dbReference>
<keyword evidence="4" id="KW-0067">ATP-binding</keyword>
<sequence length="676" mass="73143">MTNVSEQSVRRTAAGVIPANTTMAEFAVAAGQRHSADFSTYPALHAWSVDAPEQFWAQVWDYFDVVASRRFDTVLDGAAMPGARWFSGARLNYADQVLREAERRTGPAIVVLGEDLGRIEVSWPELRDRVAAFAATLRASGVVPGDRVVGYLPNAEEAIVAFLGSAAVGATWAACAPDYGVTAAADRLEQLAPKVLVGVTATRFGGSCRDRRPVLAELAQRLAPDLVITVPRDGLDVDHTAAPTIARWISWDQSLRRGDPPVDLVTEQVAPDHPLWVLFSSGTTGVPKGIVHGHAGVVVTHLAVLGLHQDLGREDIFFWYTTTNWMLWNIVVGALLLGATTVTYEGSPIHPDADLLWRIVEQEKVTQFGTSPGLLRAAMSAGLTPGCDHDLRALEKILVTGAPVSEALSTWVHESVSRSMPLYSTSGGTDVVSSFVGGCPGMPIRPGENSGPLLGVAAAAWDEAGKPVRDMVGELVVTVPMPSMPVKFWNDPDGSRYREAYFSTYPNVWRHGDWVTHTASGSFIVHGRSDSTLNRNGIRIGSADLYHVAESIEGIAEALVLGVEMSDGSYRMPMFLVLEGESPDRQELVAHLEYRLRTECSPRHVPDEFHFVEAIPHTKTGKKLEVPLKRILQGAAASEVLSMGVVDRPELIDFYVRLAAEWATAGRGPTATGTPR</sequence>
<keyword evidence="2 8" id="KW-0436">Ligase</keyword>
<gene>
    <name evidence="8" type="ORF">RVF87_09415</name>
</gene>
<dbReference type="EC" id="6.2.1.16" evidence="8"/>
<dbReference type="InterPro" id="IPR000873">
    <property type="entry name" value="AMP-dep_synth/lig_dom"/>
</dbReference>
<feature type="domain" description="Acetyl-coenzyme A synthetase N-terminal" evidence="7">
    <location>
        <begin position="41"/>
        <end position="95"/>
    </location>
</feature>
<name>A0ABZ2U6G7_9ACTN</name>
<dbReference type="Pfam" id="PF16177">
    <property type="entry name" value="ACAS_N"/>
    <property type="match status" value="1"/>
</dbReference>
<dbReference type="EMBL" id="CP136137">
    <property type="protein sequence ID" value="WYY09250.1"/>
    <property type="molecule type" value="Genomic_DNA"/>
</dbReference>
<evidence type="ECO:0000259" key="5">
    <source>
        <dbReference type="Pfam" id="PF00501"/>
    </source>
</evidence>
<protein>
    <submittedName>
        <fullName evidence="8">Acetoacetate--CoA ligase</fullName>
        <ecNumber evidence="8">6.2.1.16</ecNumber>
    </submittedName>
</protein>
<dbReference type="RefSeq" id="WP_084247308.1">
    <property type="nucleotide sequence ID" value="NZ_CP136137.1"/>
</dbReference>
<dbReference type="PANTHER" id="PTHR42921">
    <property type="entry name" value="ACETOACETYL-COA SYNTHETASE"/>
    <property type="match status" value="1"/>
</dbReference>
<reference evidence="8 9" key="1">
    <citation type="journal article" date="2023" name="Virus Evol.">
        <title>Computational host range prediction-The good, the bad, and the ugly.</title>
        <authorList>
            <person name="Howell A.A."/>
            <person name="Versoza C.J."/>
            <person name="Pfeifer S.P."/>
        </authorList>
    </citation>
    <scope>NUCLEOTIDE SEQUENCE [LARGE SCALE GENOMIC DNA]</scope>
    <source>
        <strain evidence="8 9">1610/1b</strain>
    </source>
</reference>
<comment type="similarity">
    <text evidence="1">Belongs to the ATP-dependent AMP-binding enzyme family.</text>
</comment>
<dbReference type="InterPro" id="IPR032387">
    <property type="entry name" value="ACAS_N"/>
</dbReference>
<proteinExistence type="inferred from homology"/>
<dbReference type="Gene3D" id="3.30.300.30">
    <property type="match status" value="1"/>
</dbReference>
<evidence type="ECO:0000256" key="1">
    <source>
        <dbReference type="ARBA" id="ARBA00006432"/>
    </source>
</evidence>
<keyword evidence="9" id="KW-1185">Reference proteome</keyword>
<evidence type="ECO:0000256" key="4">
    <source>
        <dbReference type="ARBA" id="ARBA00022840"/>
    </source>
</evidence>
<dbReference type="InterPro" id="IPR045851">
    <property type="entry name" value="AMP-bd_C_sf"/>
</dbReference>
<evidence type="ECO:0000259" key="7">
    <source>
        <dbReference type="Pfam" id="PF16177"/>
    </source>
</evidence>
<feature type="domain" description="AMP-binding enzyme C-terminal" evidence="6">
    <location>
        <begin position="551"/>
        <end position="622"/>
    </location>
</feature>
<evidence type="ECO:0000313" key="9">
    <source>
        <dbReference type="Proteomes" id="UP001479933"/>
    </source>
</evidence>
<evidence type="ECO:0000256" key="3">
    <source>
        <dbReference type="ARBA" id="ARBA00022741"/>
    </source>
</evidence>
<dbReference type="Pfam" id="PF13193">
    <property type="entry name" value="AMP-binding_C"/>
    <property type="match status" value="1"/>
</dbReference>
<evidence type="ECO:0000313" key="8">
    <source>
        <dbReference type="EMBL" id="WYY09250.1"/>
    </source>
</evidence>
<dbReference type="NCBIfam" id="NF002937">
    <property type="entry name" value="PRK03584.1"/>
    <property type="match status" value="1"/>
</dbReference>
<dbReference type="PROSITE" id="PS00455">
    <property type="entry name" value="AMP_BINDING"/>
    <property type="match status" value="1"/>
</dbReference>
<dbReference type="Pfam" id="PF00501">
    <property type="entry name" value="AMP-binding"/>
    <property type="match status" value="1"/>
</dbReference>
<dbReference type="InterPro" id="IPR042099">
    <property type="entry name" value="ANL_N_sf"/>
</dbReference>
<dbReference type="GO" id="GO:0030729">
    <property type="term" value="F:acetoacetate-CoA ligase activity"/>
    <property type="evidence" value="ECO:0007669"/>
    <property type="project" value="UniProtKB-EC"/>
</dbReference>
<dbReference type="InterPro" id="IPR020845">
    <property type="entry name" value="AMP-binding_CS"/>
</dbReference>
<dbReference type="InterPro" id="IPR025110">
    <property type="entry name" value="AMP-bd_C"/>
</dbReference>
<dbReference type="Proteomes" id="UP001479933">
    <property type="component" value="Chromosome"/>
</dbReference>
<feature type="domain" description="AMP-dependent synthetase/ligase" evidence="5">
    <location>
        <begin position="108"/>
        <end position="479"/>
    </location>
</feature>
<organism evidence="8 9">
    <name type="scientific">Gordonia hydrophobica</name>
    <dbReference type="NCBI Taxonomy" id="40516"/>
    <lineage>
        <taxon>Bacteria</taxon>
        <taxon>Bacillati</taxon>
        <taxon>Actinomycetota</taxon>
        <taxon>Actinomycetes</taxon>
        <taxon>Mycobacteriales</taxon>
        <taxon>Gordoniaceae</taxon>
        <taxon>Gordonia</taxon>
    </lineage>
</organism>
<keyword evidence="3" id="KW-0547">Nucleotide-binding</keyword>